<keyword evidence="5 9" id="KW-0560">Oxidoreductase</keyword>
<dbReference type="EMBL" id="UWPJ01000017">
    <property type="protein sequence ID" value="VCU70085.1"/>
    <property type="molecule type" value="Genomic_DNA"/>
</dbReference>
<dbReference type="GO" id="GO:0051537">
    <property type="term" value="F:2 iron, 2 sulfur cluster binding"/>
    <property type="evidence" value="ECO:0007669"/>
    <property type="project" value="UniProtKB-KW"/>
</dbReference>
<keyword evidence="4" id="KW-0479">Metal-binding</keyword>
<gene>
    <name evidence="9" type="primary">tphA2I_2</name>
    <name evidence="9" type="ORF">PIGHUM_02152</name>
</gene>
<evidence type="ECO:0000256" key="6">
    <source>
        <dbReference type="ARBA" id="ARBA00023004"/>
    </source>
</evidence>
<dbReference type="SUPFAM" id="SSF50022">
    <property type="entry name" value="ISP domain"/>
    <property type="match status" value="1"/>
</dbReference>
<evidence type="ECO:0000256" key="2">
    <source>
        <dbReference type="ARBA" id="ARBA00008751"/>
    </source>
</evidence>
<dbReference type="InterPro" id="IPR036922">
    <property type="entry name" value="Rieske_2Fe-2S_sf"/>
</dbReference>
<dbReference type="GO" id="GO:0005506">
    <property type="term" value="F:iron ion binding"/>
    <property type="evidence" value="ECO:0007669"/>
    <property type="project" value="InterPro"/>
</dbReference>
<dbReference type="InterPro" id="IPR017941">
    <property type="entry name" value="Rieske_2Fe-2S"/>
</dbReference>
<dbReference type="AlphaFoldDB" id="A0A3P4B4K7"/>
<keyword evidence="7" id="KW-0411">Iron-sulfur</keyword>
<dbReference type="PRINTS" id="PR00090">
    <property type="entry name" value="RNGDIOXGNASE"/>
</dbReference>
<evidence type="ECO:0000313" key="10">
    <source>
        <dbReference type="Proteomes" id="UP000277294"/>
    </source>
</evidence>
<evidence type="ECO:0000256" key="3">
    <source>
        <dbReference type="ARBA" id="ARBA00022714"/>
    </source>
</evidence>
<dbReference type="PANTHER" id="PTHR43756:SF5">
    <property type="entry name" value="CHOLINE MONOOXYGENASE, CHLOROPLASTIC"/>
    <property type="match status" value="1"/>
</dbReference>
<name>A0A3P4B4K7_9BURK</name>
<evidence type="ECO:0000313" key="9">
    <source>
        <dbReference type="EMBL" id="VCU70085.1"/>
    </source>
</evidence>
<evidence type="ECO:0000256" key="4">
    <source>
        <dbReference type="ARBA" id="ARBA00022723"/>
    </source>
</evidence>
<dbReference type="Pfam" id="PF00355">
    <property type="entry name" value="Rieske"/>
    <property type="match status" value="1"/>
</dbReference>
<evidence type="ECO:0000256" key="5">
    <source>
        <dbReference type="ARBA" id="ARBA00023002"/>
    </source>
</evidence>
<keyword evidence="10" id="KW-1185">Reference proteome</keyword>
<comment type="similarity">
    <text evidence="2">Belongs to the bacterial ring-hydroxylating dioxygenase alpha subunit family.</text>
</comment>
<keyword evidence="3" id="KW-0001">2Fe-2S</keyword>
<organism evidence="9 10">
    <name type="scientific">Pigmentiphaga humi</name>
    <dbReference type="NCBI Taxonomy" id="2478468"/>
    <lineage>
        <taxon>Bacteria</taxon>
        <taxon>Pseudomonadati</taxon>
        <taxon>Pseudomonadota</taxon>
        <taxon>Betaproteobacteria</taxon>
        <taxon>Burkholderiales</taxon>
        <taxon>Alcaligenaceae</taxon>
        <taxon>Pigmentiphaga</taxon>
    </lineage>
</organism>
<proteinExistence type="inferred from homology"/>
<sequence length="417" mass="47092">MEAAASLVNWPSEGITRVPFQVFSDDEVYEREQQRIFRGPVWQYLCIEPEIANPGDIVTAWMGETPIIVTRDAEGQIHAMVNRCAHKGALVALRGKDNAKHLTCVYHAWSYRLDGRLRSIAFQKGVNGKGGMPEDFDVSAHRLQPVRVASFCGLVFGTLSDETPPLEEYLGPRMSAFIQRNFGRPLKILGRHSQIIHNNWKLYAENVRDSYHATLLHTFYTTFKVNRLDMDGGIVLSDKKWHHISYSKRATFNLDREYLTAEVHSAKYGAKHGDSALEGPQLLDAWDEFDDGITHSIQTVFPNLVFQFTLNSLAIRFFAPKGVDKTELKWIFLGYERDTPEQTEMRVRQSNLTGAAGLVALEDGCINEFVQRGTVGAPERAAFIEMGGRVAESNESSRATEASVRGFWHGYREIMGF</sequence>
<dbReference type="Proteomes" id="UP000277294">
    <property type="component" value="Unassembled WGS sequence"/>
</dbReference>
<dbReference type="InterPro" id="IPR015879">
    <property type="entry name" value="Ring_hydroxy_dOase_asu_C_dom"/>
</dbReference>
<dbReference type="EC" id="1.14.12.15" evidence="9"/>
<dbReference type="Gene3D" id="3.90.380.10">
    <property type="entry name" value="Naphthalene 1,2-dioxygenase Alpha Subunit, Chain A, domain 1"/>
    <property type="match status" value="1"/>
</dbReference>
<dbReference type="Gene3D" id="2.102.10.10">
    <property type="entry name" value="Rieske [2Fe-2S] iron-sulphur domain"/>
    <property type="match status" value="1"/>
</dbReference>
<dbReference type="InterPro" id="IPR001663">
    <property type="entry name" value="Rng_hydr_dOase-A"/>
</dbReference>
<dbReference type="Pfam" id="PF00848">
    <property type="entry name" value="Ring_hydroxyl_A"/>
    <property type="match status" value="1"/>
</dbReference>
<keyword evidence="9" id="KW-0223">Dioxygenase</keyword>
<dbReference type="OrthoDB" id="9790995at2"/>
<protein>
    <submittedName>
        <fullName evidence="9">Terephthalate 1,2-dioxygenase, terminal oxygenase component subunit alpha 1</fullName>
        <ecNumber evidence="9">1.14.12.15</ecNumber>
    </submittedName>
</protein>
<comment type="cofactor">
    <cofactor evidence="1">
        <name>Fe cation</name>
        <dbReference type="ChEBI" id="CHEBI:24875"/>
    </cofactor>
</comment>
<feature type="domain" description="Rieske" evidence="8">
    <location>
        <begin position="43"/>
        <end position="157"/>
    </location>
</feature>
<evidence type="ECO:0000256" key="1">
    <source>
        <dbReference type="ARBA" id="ARBA00001962"/>
    </source>
</evidence>
<dbReference type="GO" id="GO:0018628">
    <property type="term" value="F:terephthalate 1,2-dioxygenase activity"/>
    <property type="evidence" value="ECO:0007669"/>
    <property type="project" value="UniProtKB-EC"/>
</dbReference>
<evidence type="ECO:0000256" key="7">
    <source>
        <dbReference type="ARBA" id="ARBA00023014"/>
    </source>
</evidence>
<dbReference type="PROSITE" id="PS51296">
    <property type="entry name" value="RIESKE"/>
    <property type="match status" value="1"/>
</dbReference>
<evidence type="ECO:0000259" key="8">
    <source>
        <dbReference type="PROSITE" id="PS51296"/>
    </source>
</evidence>
<reference evidence="9 10" key="1">
    <citation type="submission" date="2018-10" db="EMBL/GenBank/DDBJ databases">
        <authorList>
            <person name="Criscuolo A."/>
        </authorList>
    </citation>
    <scope>NUCLEOTIDE SEQUENCE [LARGE SCALE GENOMIC DNA]</scope>
    <source>
        <strain evidence="9">DnA1</strain>
    </source>
</reference>
<dbReference type="PANTHER" id="PTHR43756">
    <property type="entry name" value="CHOLINE MONOOXYGENASE, CHLOROPLASTIC"/>
    <property type="match status" value="1"/>
</dbReference>
<accession>A0A3P4B4K7</accession>
<keyword evidence="6" id="KW-0408">Iron</keyword>
<dbReference type="SUPFAM" id="SSF55961">
    <property type="entry name" value="Bet v1-like"/>
    <property type="match status" value="1"/>
</dbReference>